<dbReference type="SMART" id="SM00228">
    <property type="entry name" value="PDZ"/>
    <property type="match status" value="1"/>
</dbReference>
<reference evidence="3 4" key="1">
    <citation type="submission" date="2021-12" db="EMBL/GenBank/DDBJ databases">
        <title>Genome sequencing of bacteria with rrn-lacking chromosome and rrn-plasmid.</title>
        <authorList>
            <person name="Anda M."/>
            <person name="Iwasaki W."/>
        </authorList>
    </citation>
    <scope>NUCLEOTIDE SEQUENCE [LARGE SCALE GENOMIC DNA]</scope>
    <source>
        <strain evidence="3 4">DSM 100852</strain>
    </source>
</reference>
<feature type="domain" description="PDZ" evidence="2">
    <location>
        <begin position="480"/>
        <end position="563"/>
    </location>
</feature>
<evidence type="ECO:0000256" key="1">
    <source>
        <dbReference type="SAM" id="SignalP"/>
    </source>
</evidence>
<feature type="chain" id="PRO_5043953124" evidence="1">
    <location>
        <begin position="25"/>
        <end position="603"/>
    </location>
</feature>
<accession>A0AAU9CL98</accession>
<dbReference type="InterPro" id="IPR007963">
    <property type="entry name" value="Peptidase_M61_catalytic"/>
</dbReference>
<dbReference type="Pfam" id="PF17899">
    <property type="entry name" value="Peptidase_M61_N"/>
    <property type="match status" value="1"/>
</dbReference>
<dbReference type="EMBL" id="AP025314">
    <property type="protein sequence ID" value="BDD10085.1"/>
    <property type="molecule type" value="Genomic_DNA"/>
</dbReference>
<gene>
    <name evidence="3" type="ORF">FUAX_25170</name>
</gene>
<dbReference type="Pfam" id="PF13180">
    <property type="entry name" value="PDZ_2"/>
    <property type="match status" value="1"/>
</dbReference>
<dbReference type="InterPro" id="IPR027268">
    <property type="entry name" value="Peptidase_M4/M1_CTD_sf"/>
</dbReference>
<dbReference type="SUPFAM" id="SSF55486">
    <property type="entry name" value="Metalloproteases ('zincins'), catalytic domain"/>
    <property type="match status" value="1"/>
</dbReference>
<feature type="signal peptide" evidence="1">
    <location>
        <begin position="1"/>
        <end position="24"/>
    </location>
</feature>
<dbReference type="RefSeq" id="WP_338391663.1">
    <property type="nucleotide sequence ID" value="NZ_AP025314.1"/>
</dbReference>
<dbReference type="InterPro" id="IPR040756">
    <property type="entry name" value="Peptidase_M61_N"/>
</dbReference>
<dbReference type="InterPro" id="IPR024191">
    <property type="entry name" value="Peptidase_M61"/>
</dbReference>
<dbReference type="Pfam" id="PF05299">
    <property type="entry name" value="Peptidase_M61"/>
    <property type="match status" value="1"/>
</dbReference>
<keyword evidence="4" id="KW-1185">Reference proteome</keyword>
<dbReference type="InterPro" id="IPR001478">
    <property type="entry name" value="PDZ"/>
</dbReference>
<dbReference type="PROSITE" id="PS50106">
    <property type="entry name" value="PDZ"/>
    <property type="match status" value="1"/>
</dbReference>
<dbReference type="InterPro" id="IPR036034">
    <property type="entry name" value="PDZ_sf"/>
</dbReference>
<dbReference type="Gene3D" id="2.30.42.10">
    <property type="match status" value="1"/>
</dbReference>
<dbReference type="Gene3D" id="2.60.40.3650">
    <property type="match status" value="1"/>
</dbReference>
<evidence type="ECO:0000259" key="2">
    <source>
        <dbReference type="PROSITE" id="PS50106"/>
    </source>
</evidence>
<proteinExistence type="predicted"/>
<dbReference type="Gene3D" id="1.10.390.10">
    <property type="entry name" value="Neutral Protease Domain 2"/>
    <property type="match status" value="1"/>
</dbReference>
<organism evidence="3 4">
    <name type="scientific">Fulvitalea axinellae</name>
    <dbReference type="NCBI Taxonomy" id="1182444"/>
    <lineage>
        <taxon>Bacteria</taxon>
        <taxon>Pseudomonadati</taxon>
        <taxon>Bacteroidota</taxon>
        <taxon>Cytophagia</taxon>
        <taxon>Cytophagales</taxon>
        <taxon>Persicobacteraceae</taxon>
        <taxon>Fulvitalea</taxon>
    </lineage>
</organism>
<dbReference type="KEGG" id="fax:FUAX_25170"/>
<dbReference type="Proteomes" id="UP001348817">
    <property type="component" value="Chromosome"/>
</dbReference>
<keyword evidence="1" id="KW-0732">Signal</keyword>
<evidence type="ECO:0000313" key="3">
    <source>
        <dbReference type="EMBL" id="BDD10085.1"/>
    </source>
</evidence>
<dbReference type="SUPFAM" id="SSF50156">
    <property type="entry name" value="PDZ domain-like"/>
    <property type="match status" value="1"/>
</dbReference>
<name>A0AAU9CL98_9BACT</name>
<protein>
    <submittedName>
        <fullName evidence="3">Peptidase M61</fullName>
    </submittedName>
</protein>
<sequence>MTKRSQISLGLFAALFFFSAWAQAAPKIEYKLSMPEPYTHYFEVEMKVSNLKTSYIDLKMPVWAPGSYLVREFAKSVEGFQAMDANGNPLKSEKTDKATWRIQSKKAKSVTARYRVYAYELSVRTSFLDASHGYLNGTSVFMYVAGQKKTPVTVTVKPYKEWKKVNTGLDPVPGKKFTYSAPNYDVLADAPFEIGNQREFHFESKGVKFTVAMYGKADYNENTLKAEMKKVVDACSDVFGGDQPNKDYTFIVHNLSHGGGGLEHLNSTTLQVNRWAYATKGGMQSFLSLVCHEYIHVWNVKRLRPKSLGPFDYQSENYTTLLWVSEGITSYYDELLLERTGILSKKEYLGRLKNGIGSIENQPGQRVQPLAMSSFDTWIKAYRPNENSYNTTISYYTKGSVVAAMLDLAIIDATDGKKKLDDVMLELYRKTYLKNGSGFTERDFVNTVNQVAGKSMDDFFKNYIHSTKQIPYNEFFDKVGIKMIDRNKGRQTRAYLGAMTSERGGKLTITRVIRGTSAYENGLNVNDEIIAVDGFRVNSSELSKLIGFKRPGETAKVTISRDGLLMDINVTLKADNRANIALMEIENPTDRQKRLKEFWLKKN</sequence>
<evidence type="ECO:0000313" key="4">
    <source>
        <dbReference type="Proteomes" id="UP001348817"/>
    </source>
</evidence>
<dbReference type="AlphaFoldDB" id="A0AAU9CL98"/>
<dbReference type="PIRSF" id="PIRSF016493">
    <property type="entry name" value="Glycyl_aminpptds"/>
    <property type="match status" value="1"/>
</dbReference>